<reference evidence="2" key="1">
    <citation type="submission" date="2021-03" db="EMBL/GenBank/DDBJ databases">
        <title>Draft genome sequence of rust myrtle Austropuccinia psidii MF-1, a brazilian biotype.</title>
        <authorList>
            <person name="Quecine M.C."/>
            <person name="Pachon D.M.R."/>
            <person name="Bonatelli M.L."/>
            <person name="Correr F.H."/>
            <person name="Franceschini L.M."/>
            <person name="Leite T.F."/>
            <person name="Margarido G.R.A."/>
            <person name="Almeida C.A."/>
            <person name="Ferrarezi J.A."/>
            <person name="Labate C.A."/>
        </authorList>
    </citation>
    <scope>NUCLEOTIDE SEQUENCE</scope>
    <source>
        <strain evidence="2">MF-1</strain>
    </source>
</reference>
<keyword evidence="3" id="KW-1185">Reference proteome</keyword>
<gene>
    <name evidence="2" type="ORF">O181_069540</name>
</gene>
<dbReference type="AlphaFoldDB" id="A0A9Q3I868"/>
<feature type="region of interest" description="Disordered" evidence="1">
    <location>
        <begin position="530"/>
        <end position="619"/>
    </location>
</feature>
<evidence type="ECO:0000313" key="2">
    <source>
        <dbReference type="EMBL" id="MBW0529825.1"/>
    </source>
</evidence>
<accession>A0A9Q3I868</accession>
<comment type="caution">
    <text evidence="2">The sequence shown here is derived from an EMBL/GenBank/DDBJ whole genome shotgun (WGS) entry which is preliminary data.</text>
</comment>
<organism evidence="2 3">
    <name type="scientific">Austropuccinia psidii MF-1</name>
    <dbReference type="NCBI Taxonomy" id="1389203"/>
    <lineage>
        <taxon>Eukaryota</taxon>
        <taxon>Fungi</taxon>
        <taxon>Dikarya</taxon>
        <taxon>Basidiomycota</taxon>
        <taxon>Pucciniomycotina</taxon>
        <taxon>Pucciniomycetes</taxon>
        <taxon>Pucciniales</taxon>
        <taxon>Sphaerophragmiaceae</taxon>
        <taxon>Austropuccinia</taxon>
    </lineage>
</organism>
<sequence>MMGGFTQNNKEVVGTQDSNPVIQQNIQEIVASALASQSNMYQENMRQIEIQIEQLQTTHTKEKPKVKLMAQPPEDPPQRLSSHIKVKKGESCQNKMEMHVSKRADYVAKGKKLAHSQRASTEPLLSVSKNQRRASLPRSIPKAILTTPKAKKKNHQILTSEFPPDFKGVKEALFIHIRLLWGLFEQNSVPKAPDPKVVMAFESRFSTVEQFEEHSNNLDTNVYITSADISTIREGRAGRMKLTKGIVHIEDSDIQYVHGYLANLGIESWGPNLDDSSESLWNTACRTGALKTFRQLAIAGVYNSMSFNQKYVNNSLLTIRAYNHYVHYLLTGRYKNETKEEGKHEKVELAKKNQKNRERLRERRIKFAVANDLPNRYKKIIENLLAHSDDEANEKDEFVVKTLPYRSNTCNIFFRRLDEQMRAIDIAKGVKTRSRKRVFPKTPQMSNFTKAPTGLPLDFYNRRWLGTLPINQQRLTVDASSVSFLPDPMRSLWPPQNRFHDSRERWSDRKFNKAFLEERIMSYQLDERDVDSEGGCSKSEEEVEGGVIDLEATSPEDSEEDGYFKDDDWAKLYCDEEDEDFEPVTEDEDEEEYEEYDEEREGGHEGYNDQEMVPIGGEE</sequence>
<evidence type="ECO:0000256" key="1">
    <source>
        <dbReference type="SAM" id="MobiDB-lite"/>
    </source>
</evidence>
<dbReference type="OrthoDB" id="2506854at2759"/>
<feature type="compositionally biased region" description="Basic and acidic residues" evidence="1">
    <location>
        <begin position="562"/>
        <end position="574"/>
    </location>
</feature>
<proteinExistence type="predicted"/>
<evidence type="ECO:0000313" key="3">
    <source>
        <dbReference type="Proteomes" id="UP000765509"/>
    </source>
</evidence>
<protein>
    <submittedName>
        <fullName evidence="2">Uncharacterized protein</fullName>
    </submittedName>
</protein>
<dbReference type="EMBL" id="AVOT02035465">
    <property type="protein sequence ID" value="MBW0529825.1"/>
    <property type="molecule type" value="Genomic_DNA"/>
</dbReference>
<feature type="compositionally biased region" description="Acidic residues" evidence="1">
    <location>
        <begin position="575"/>
        <end position="600"/>
    </location>
</feature>
<dbReference type="Proteomes" id="UP000765509">
    <property type="component" value="Unassembled WGS sequence"/>
</dbReference>
<name>A0A9Q3I868_9BASI</name>